<feature type="chain" id="PRO_5046537207" description="Outer membrane protein beta-barrel domain-containing protein" evidence="2">
    <location>
        <begin position="25"/>
        <end position="277"/>
    </location>
</feature>
<evidence type="ECO:0000313" key="5">
    <source>
        <dbReference type="Proteomes" id="UP001055093"/>
    </source>
</evidence>
<dbReference type="SUPFAM" id="SSF56925">
    <property type="entry name" value="OMPA-like"/>
    <property type="match status" value="1"/>
</dbReference>
<feature type="domain" description="Outer membrane protein beta-barrel" evidence="3">
    <location>
        <begin position="10"/>
        <end position="263"/>
    </location>
</feature>
<reference evidence="4" key="1">
    <citation type="journal article" date="2021" name="Front. Microbiol.">
        <title>Comprehensive Comparative Genomics and Phenotyping of Methylobacterium Species.</title>
        <authorList>
            <person name="Alessa O."/>
            <person name="Ogura Y."/>
            <person name="Fujitani Y."/>
            <person name="Takami H."/>
            <person name="Hayashi T."/>
            <person name="Sahin N."/>
            <person name="Tani A."/>
        </authorList>
    </citation>
    <scope>NUCLEOTIDE SEQUENCE</scope>
    <source>
        <strain evidence="4">DSM 14458</strain>
    </source>
</reference>
<sequence>MIGLQSFALAAAIIVCAAPGLAAAADLPPPPPLPVAAPVEIGGSWYLRGDYTESWFRHPKDAALPDPNDPGLPPLVGVRMSREGGYGGGVGYRINPWLRVDATFDQRSSSDFRAFSSRSNFATGYNVEAGKIDVLTGLVNVYADLGTWYGFTPYIGAGIGFADKNMRRNYTQTTCLIAECDGVTGSLPGPRDAVPRPNHSVASFAWALTAGLSYDIGAGFTVDAAYRYVDLGRSKSGLDAYGFGTRVKDLASNEFRIGLRYSFSNLFTPGLNNPYGN</sequence>
<dbReference type="Proteomes" id="UP001055093">
    <property type="component" value="Unassembled WGS sequence"/>
</dbReference>
<evidence type="ECO:0000256" key="2">
    <source>
        <dbReference type="SAM" id="SignalP"/>
    </source>
</evidence>
<evidence type="ECO:0000256" key="1">
    <source>
        <dbReference type="ARBA" id="ARBA00022729"/>
    </source>
</evidence>
<accession>A0ABQ4V1T4</accession>
<dbReference type="InterPro" id="IPR027385">
    <property type="entry name" value="Beta-barrel_OMP"/>
</dbReference>
<reference evidence="4" key="2">
    <citation type="submission" date="2021-08" db="EMBL/GenBank/DDBJ databases">
        <authorList>
            <person name="Tani A."/>
            <person name="Ola A."/>
            <person name="Ogura Y."/>
            <person name="Katsura K."/>
            <person name="Hayashi T."/>
        </authorList>
    </citation>
    <scope>NUCLEOTIDE SEQUENCE</scope>
    <source>
        <strain evidence="4">DSM 14458</strain>
    </source>
</reference>
<evidence type="ECO:0000313" key="4">
    <source>
        <dbReference type="EMBL" id="GJE77589.1"/>
    </source>
</evidence>
<keyword evidence="1 2" id="KW-0732">Signal</keyword>
<evidence type="ECO:0000259" key="3">
    <source>
        <dbReference type="Pfam" id="PF13505"/>
    </source>
</evidence>
<keyword evidence="5" id="KW-1185">Reference proteome</keyword>
<name>A0ABQ4V1T4_9HYPH</name>
<dbReference type="InterPro" id="IPR011250">
    <property type="entry name" value="OMP/PagP_B-barrel"/>
</dbReference>
<feature type="signal peptide" evidence="2">
    <location>
        <begin position="1"/>
        <end position="24"/>
    </location>
</feature>
<dbReference type="Pfam" id="PF13505">
    <property type="entry name" value="OMP_b-brl"/>
    <property type="match status" value="1"/>
</dbReference>
<comment type="caution">
    <text evidence="4">The sequence shown here is derived from an EMBL/GenBank/DDBJ whole genome shotgun (WGS) entry which is preliminary data.</text>
</comment>
<organism evidence="4 5">
    <name type="scientific">Methylorubrum suomiense</name>
    <dbReference type="NCBI Taxonomy" id="144191"/>
    <lineage>
        <taxon>Bacteria</taxon>
        <taxon>Pseudomonadati</taxon>
        <taxon>Pseudomonadota</taxon>
        <taxon>Alphaproteobacteria</taxon>
        <taxon>Hyphomicrobiales</taxon>
        <taxon>Methylobacteriaceae</taxon>
        <taxon>Methylorubrum</taxon>
    </lineage>
</organism>
<proteinExistence type="predicted"/>
<protein>
    <recommendedName>
        <fullName evidence="3">Outer membrane protein beta-barrel domain-containing protein</fullName>
    </recommendedName>
</protein>
<dbReference type="EMBL" id="BPRE01000015">
    <property type="protein sequence ID" value="GJE77589.1"/>
    <property type="molecule type" value="Genomic_DNA"/>
</dbReference>
<gene>
    <name evidence="4" type="ORF">BGCPKDLD_4196</name>
</gene>
<dbReference type="Gene3D" id="2.40.160.20">
    <property type="match status" value="1"/>
</dbReference>
<dbReference type="RefSeq" id="WP_137828140.1">
    <property type="nucleotide sequence ID" value="NZ_BPRE01000015.1"/>
</dbReference>